<dbReference type="Pfam" id="PF19427">
    <property type="entry name" value="Insc_C"/>
    <property type="match status" value="1"/>
</dbReference>
<gene>
    <name evidence="2" type="ORF">AAG570_013109</name>
</gene>
<dbReference type="InterPro" id="IPR011989">
    <property type="entry name" value="ARM-like"/>
</dbReference>
<dbReference type="SUPFAM" id="SSF48371">
    <property type="entry name" value="ARM repeat"/>
    <property type="match status" value="1"/>
</dbReference>
<protein>
    <recommendedName>
        <fullName evidence="1">Protein inscuteable homologue C-terminal domain-containing protein</fullName>
    </recommendedName>
</protein>
<name>A0ABD0YFT3_9HEMI</name>
<comment type="caution">
    <text evidence="2">The sequence shown here is derived from an EMBL/GenBank/DDBJ whole genome shotgun (WGS) entry which is preliminary data.</text>
</comment>
<reference evidence="2 3" key="1">
    <citation type="submission" date="2024-07" db="EMBL/GenBank/DDBJ databases">
        <title>Chromosome-level genome assembly of the water stick insect Ranatra chinensis (Heteroptera: Nepidae).</title>
        <authorList>
            <person name="Liu X."/>
        </authorList>
    </citation>
    <scope>NUCLEOTIDE SEQUENCE [LARGE SCALE GENOMIC DNA]</scope>
    <source>
        <strain evidence="2">Cailab_2021Rc</strain>
        <tissue evidence="2">Muscle</tissue>
    </source>
</reference>
<dbReference type="CDD" id="cd21966">
    <property type="entry name" value="INSC_LBD"/>
    <property type="match status" value="1"/>
</dbReference>
<dbReference type="InterPro" id="IPR045789">
    <property type="entry name" value="Insc_C"/>
</dbReference>
<organism evidence="2 3">
    <name type="scientific">Ranatra chinensis</name>
    <dbReference type="NCBI Taxonomy" id="642074"/>
    <lineage>
        <taxon>Eukaryota</taxon>
        <taxon>Metazoa</taxon>
        <taxon>Ecdysozoa</taxon>
        <taxon>Arthropoda</taxon>
        <taxon>Hexapoda</taxon>
        <taxon>Insecta</taxon>
        <taxon>Pterygota</taxon>
        <taxon>Neoptera</taxon>
        <taxon>Paraneoptera</taxon>
        <taxon>Hemiptera</taxon>
        <taxon>Heteroptera</taxon>
        <taxon>Panheteroptera</taxon>
        <taxon>Nepomorpha</taxon>
        <taxon>Nepidae</taxon>
        <taxon>Ranatrinae</taxon>
        <taxon>Ranatra</taxon>
    </lineage>
</organism>
<dbReference type="InterPro" id="IPR016024">
    <property type="entry name" value="ARM-type_fold"/>
</dbReference>
<evidence type="ECO:0000259" key="1">
    <source>
        <dbReference type="Pfam" id="PF19427"/>
    </source>
</evidence>
<keyword evidence="3" id="KW-1185">Reference proteome</keyword>
<feature type="domain" description="Protein inscuteable homologue C-terminal" evidence="1">
    <location>
        <begin position="106"/>
        <end position="431"/>
    </location>
</feature>
<accession>A0ABD0YFT3</accession>
<dbReference type="PANTHER" id="PTHR21386:SF0">
    <property type="entry name" value="PROTEIN INSCUTEABLE HOMOLOG"/>
    <property type="match status" value="1"/>
</dbReference>
<dbReference type="AlphaFoldDB" id="A0ABD0YFT3"/>
<dbReference type="EMBL" id="JBFDAA010000008">
    <property type="protein sequence ID" value="KAL1130171.1"/>
    <property type="molecule type" value="Genomic_DNA"/>
</dbReference>
<evidence type="ECO:0000313" key="3">
    <source>
        <dbReference type="Proteomes" id="UP001558652"/>
    </source>
</evidence>
<dbReference type="PANTHER" id="PTHR21386">
    <property type="entry name" value="INSCUTEABLE"/>
    <property type="match status" value="1"/>
</dbReference>
<dbReference type="InterPro" id="IPR039921">
    <property type="entry name" value="Inscuteable"/>
</dbReference>
<sequence>MTTLQSKSLTSDLSRQVSIITAVTTNSVRMLFQKTKIISSEFEKVNRLISNNNIEDLTTTVSVLIENIAEFLEEYSFDETKAQTDKKGLESACIILNSTIRHHNLVNIKSSIKALATAFTQRIDQLLLGQIKRLVNIFENENSHASLMCTLSGLAGLGLQAAHLANLLARCSGITALLALCINSQSASVRTAALRILATVCCSSSSIMQFEMGGGLEIMCDILSDHDRGELEQCEAASVIAQVTAPWLDHGQTVHNIEKHLSALISALTELIKRSASHETLLVCAAALANISWAEPRSVWLLVENSSAGALLVAVRSQGPKACVFLREQAATLLANMSAVSEIRSHLAQHRAVPALLCFLQVSHSPLHSPAEIGAAYRVQHKSAIALSRLCSEPEAANQVIQLQGVSSLVRLCREERERNNSDGVLVACLVNN</sequence>
<dbReference type="Proteomes" id="UP001558652">
    <property type="component" value="Unassembled WGS sequence"/>
</dbReference>
<evidence type="ECO:0000313" key="2">
    <source>
        <dbReference type="EMBL" id="KAL1130171.1"/>
    </source>
</evidence>
<dbReference type="Gene3D" id="1.25.10.10">
    <property type="entry name" value="Leucine-rich Repeat Variant"/>
    <property type="match status" value="2"/>
</dbReference>
<proteinExistence type="predicted"/>